<comment type="similarity">
    <text evidence="2">Belongs to the arthropod CHH/MIH/GIH/VIH hormone family.</text>
</comment>
<proteinExistence type="evidence at transcript level"/>
<evidence type="ECO:0000256" key="5">
    <source>
        <dbReference type="ARBA" id="ARBA00023157"/>
    </source>
</evidence>
<dbReference type="InterPro" id="IPR035957">
    <property type="entry name" value="Crust_neurohorm_sf"/>
</dbReference>
<dbReference type="PRINTS" id="PR00549">
    <property type="entry name" value="HYPRGLYCEMC2"/>
</dbReference>
<dbReference type="GO" id="GO:0005184">
    <property type="term" value="F:neuropeptide hormone activity"/>
    <property type="evidence" value="ECO:0007669"/>
    <property type="project" value="InterPro"/>
</dbReference>
<evidence type="ECO:0000313" key="8">
    <source>
        <dbReference type="EMBL" id="ATN45407.1"/>
    </source>
</evidence>
<evidence type="ECO:0000256" key="1">
    <source>
        <dbReference type="ARBA" id="ARBA00004613"/>
    </source>
</evidence>
<keyword evidence="5 7" id="KW-1015">Disulfide bond</keyword>
<dbReference type="EMBL" id="MF358695">
    <property type="protein sequence ID" value="ATN45407.1"/>
    <property type="molecule type" value="mRNA"/>
</dbReference>
<dbReference type="Pfam" id="PF01147">
    <property type="entry name" value="Crust_neurohorm"/>
    <property type="match status" value="1"/>
</dbReference>
<dbReference type="InterPro" id="IPR018251">
    <property type="entry name" value="Crust_neurhormone_CS"/>
</dbReference>
<dbReference type="GO" id="GO:0007623">
    <property type="term" value="P:circadian rhythm"/>
    <property type="evidence" value="ECO:0007669"/>
    <property type="project" value="TreeGrafter"/>
</dbReference>
<feature type="disulfide bond" evidence="7">
    <location>
        <begin position="82"/>
        <end position="108"/>
    </location>
</feature>
<dbReference type="GO" id="GO:0007218">
    <property type="term" value="P:neuropeptide signaling pathway"/>
    <property type="evidence" value="ECO:0007669"/>
    <property type="project" value="UniProtKB-KW"/>
</dbReference>
<gene>
    <name evidence="8" type="primary">MIHL</name>
    <name evidence="9" type="synonym">MIH</name>
</gene>
<dbReference type="InterPro" id="IPR031098">
    <property type="entry name" value="Crust_neurohorm"/>
</dbReference>
<protein>
    <submittedName>
        <fullName evidence="9">Molt-inhibiting hormone</fullName>
    </submittedName>
    <submittedName>
        <fullName evidence="8">Molting-inhibiting hormone-like protein</fullName>
    </submittedName>
</protein>
<evidence type="ECO:0000256" key="6">
    <source>
        <dbReference type="ARBA" id="ARBA00023320"/>
    </source>
</evidence>
<organism evidence="8">
    <name type="scientific">Penaeus vannamei</name>
    <name type="common">Whiteleg shrimp</name>
    <name type="synonym">Litopenaeus vannamei</name>
    <dbReference type="NCBI Taxonomy" id="6689"/>
    <lineage>
        <taxon>Eukaryota</taxon>
        <taxon>Metazoa</taxon>
        <taxon>Ecdysozoa</taxon>
        <taxon>Arthropoda</taxon>
        <taxon>Crustacea</taxon>
        <taxon>Multicrustacea</taxon>
        <taxon>Malacostraca</taxon>
        <taxon>Eumalacostraca</taxon>
        <taxon>Eucarida</taxon>
        <taxon>Decapoda</taxon>
        <taxon>Dendrobranchiata</taxon>
        <taxon>Penaeoidea</taxon>
        <taxon>Penaeidae</taxon>
        <taxon>Penaeus</taxon>
    </lineage>
</organism>
<keyword evidence="6" id="KW-0527">Neuropeptide</keyword>
<dbReference type="SMR" id="A0A2D1CSH9"/>
<evidence type="ECO:0000256" key="7">
    <source>
        <dbReference type="PIRSR" id="PIRSR631098-51"/>
    </source>
</evidence>
<dbReference type="OrthoDB" id="6331348at2759"/>
<keyword evidence="4" id="KW-0372">Hormone</keyword>
<sequence length="133" mass="14944">MWAVPSSRQGSGHFSPKATRLMASPRRTPSILKKACQVALVAAVLYGLLTAPASARFIDDECVGAMGNRNIYEKVARVCDDCSNIFRLPNVGESCRRNCFYNEDFLWCIMASERHAEVEQFNRWISILKAGRK</sequence>
<dbReference type="PRINTS" id="PR00550">
    <property type="entry name" value="HYPRGLYCEMIC"/>
</dbReference>
<evidence type="ECO:0000313" key="9">
    <source>
        <dbReference type="EMBL" id="QBS36529.1"/>
    </source>
</evidence>
<dbReference type="PANTHER" id="PTHR35981">
    <property type="entry name" value="ION TRANSPORT PEPTIDE, ISOFORM C"/>
    <property type="match status" value="1"/>
</dbReference>
<dbReference type="AlphaFoldDB" id="A0A2D1CSH9"/>
<accession>A0A2D1CSH9</accession>
<feature type="disulfide bond" evidence="7">
    <location>
        <begin position="62"/>
        <end position="99"/>
    </location>
</feature>
<comment type="subcellular location">
    <subcellularLocation>
        <location evidence="1">Secreted</location>
    </subcellularLocation>
</comment>
<dbReference type="InterPro" id="IPR001262">
    <property type="entry name" value="Hyperglycemic2"/>
</dbReference>
<dbReference type="Gene3D" id="1.10.2010.10">
    <property type="entry name" value="Crustacean CHH/MIH/GIH neurohormone"/>
    <property type="match status" value="1"/>
</dbReference>
<dbReference type="EMBL" id="MH050900">
    <property type="protein sequence ID" value="QBS36529.1"/>
    <property type="molecule type" value="mRNA"/>
</dbReference>
<dbReference type="SUPFAM" id="SSF81778">
    <property type="entry name" value="Crustacean CHH/MIH/GIH neurohormone"/>
    <property type="match status" value="1"/>
</dbReference>
<evidence type="ECO:0000256" key="2">
    <source>
        <dbReference type="ARBA" id="ARBA00005447"/>
    </source>
</evidence>
<name>A0A2D1CSH9_PENVA</name>
<keyword evidence="3" id="KW-0964">Secreted</keyword>
<dbReference type="InterPro" id="IPR001166">
    <property type="entry name" value="Hyperglycemic"/>
</dbReference>
<evidence type="ECO:0000256" key="3">
    <source>
        <dbReference type="ARBA" id="ARBA00022525"/>
    </source>
</evidence>
<feature type="disulfide bond" evidence="7">
    <location>
        <begin position="79"/>
        <end position="95"/>
    </location>
</feature>
<reference evidence="9" key="2">
    <citation type="submission" date="2018-03" db="EMBL/GenBank/DDBJ databases">
        <title>Molecular cloning, characterization and recombinant expression of a molt-inhibiting hormone in white shrimp Litopenaeus vannamei.</title>
        <authorList>
            <person name="Wang Z."/>
        </authorList>
    </citation>
    <scope>NUCLEOTIDE SEQUENCE</scope>
</reference>
<reference evidence="8" key="1">
    <citation type="submission" date="2017-06" db="EMBL/GenBank/DDBJ databases">
        <title>A molting-inhibiting hormone-like protein from Pacific white shrimp Litopenaeus vannamei is involved in immune responses.</title>
        <authorList>
            <person name="Zuo H."/>
            <person name="Xu X."/>
            <person name="He J."/>
        </authorList>
    </citation>
    <scope>NUCLEOTIDE SEQUENCE</scope>
</reference>
<evidence type="ECO:0000256" key="4">
    <source>
        <dbReference type="ARBA" id="ARBA00022702"/>
    </source>
</evidence>
<dbReference type="PROSITE" id="PS01250">
    <property type="entry name" value="CHH_MIH_GIH"/>
    <property type="match status" value="1"/>
</dbReference>
<dbReference type="PANTHER" id="PTHR35981:SF2">
    <property type="entry name" value="ION TRANSPORT PEPTIDE, ISOFORM C"/>
    <property type="match status" value="1"/>
</dbReference>
<dbReference type="GO" id="GO:0005576">
    <property type="term" value="C:extracellular region"/>
    <property type="evidence" value="ECO:0007669"/>
    <property type="project" value="UniProtKB-SubCell"/>
</dbReference>